<sequence>MAKYRKRTERSNKAQGVTIKCLNADCGFASLAVSRYFVMDSRARRPQRQDQTVKGSKGR</sequence>
<keyword evidence="2" id="KW-1185">Reference proteome</keyword>
<evidence type="ECO:0000313" key="1">
    <source>
        <dbReference type="EMBL" id="KAK5631066.1"/>
    </source>
</evidence>
<dbReference type="AlphaFoldDB" id="A0AAN7UQU8"/>
<organism evidence="1 2">
    <name type="scientific">Xylaria bambusicola</name>
    <dbReference type="NCBI Taxonomy" id="326684"/>
    <lineage>
        <taxon>Eukaryota</taxon>
        <taxon>Fungi</taxon>
        <taxon>Dikarya</taxon>
        <taxon>Ascomycota</taxon>
        <taxon>Pezizomycotina</taxon>
        <taxon>Sordariomycetes</taxon>
        <taxon>Xylariomycetidae</taxon>
        <taxon>Xylariales</taxon>
        <taxon>Xylariaceae</taxon>
        <taxon>Xylaria</taxon>
    </lineage>
</organism>
<dbReference type="EMBL" id="JAWHQM010000018">
    <property type="protein sequence ID" value="KAK5631066.1"/>
    <property type="molecule type" value="Genomic_DNA"/>
</dbReference>
<gene>
    <name evidence="1" type="ORF">RRF57_006781</name>
</gene>
<reference evidence="1 2" key="1">
    <citation type="submission" date="2023-10" db="EMBL/GenBank/DDBJ databases">
        <title>Draft genome sequence of Xylaria bambusicola isolate GMP-LS, the root and basal stem rot pathogen of sugarcane in Indonesia.</title>
        <authorList>
            <person name="Selvaraj P."/>
            <person name="Muralishankar V."/>
            <person name="Muruganantham S."/>
            <person name="Sp S."/>
            <person name="Haryani S."/>
            <person name="Lau K.J.X."/>
            <person name="Naqvi N.I."/>
        </authorList>
    </citation>
    <scope>NUCLEOTIDE SEQUENCE [LARGE SCALE GENOMIC DNA]</scope>
    <source>
        <strain evidence="1">GMP-LS</strain>
    </source>
</reference>
<name>A0AAN7UQU8_9PEZI</name>
<accession>A0AAN7UQU8</accession>
<comment type="caution">
    <text evidence="1">The sequence shown here is derived from an EMBL/GenBank/DDBJ whole genome shotgun (WGS) entry which is preliminary data.</text>
</comment>
<dbReference type="Proteomes" id="UP001305414">
    <property type="component" value="Unassembled WGS sequence"/>
</dbReference>
<evidence type="ECO:0000313" key="2">
    <source>
        <dbReference type="Proteomes" id="UP001305414"/>
    </source>
</evidence>
<protein>
    <submittedName>
        <fullName evidence="1">Uncharacterized protein</fullName>
    </submittedName>
</protein>
<proteinExistence type="predicted"/>